<reference evidence="1" key="1">
    <citation type="submission" date="2024-11" db="EMBL/GenBank/DDBJ databases">
        <title>Description of Massilia orientalis sp. nov., isolated from rhizosphere soil of Ageratina adenophora.</title>
        <authorList>
            <person name="Wang Y."/>
        </authorList>
    </citation>
    <scope>NUCLEOTIDE SEQUENCE</scope>
    <source>
        <strain evidence="1">YIM B02787</strain>
    </source>
</reference>
<gene>
    <name evidence="1" type="ORF">QPK29_004260</name>
</gene>
<evidence type="ECO:0000313" key="2">
    <source>
        <dbReference type="Proteomes" id="UP001168096"/>
    </source>
</evidence>
<name>A0ACC7M5M6_9BURK</name>
<comment type="caution">
    <text evidence="1">The sequence shown here is derived from an EMBL/GenBank/DDBJ whole genome shotgun (WGS) entry which is preliminary data.</text>
</comment>
<sequence length="106" mass="11210">MPDYTGGELDLRGLRVGACIIVGGIACALGAAALMLREQPPAANTPPHAFAGKTPLLQPAPQPDRAAYFEEKRRATQAYGWVDREAGIARIPLDEAMKLVAAKGAR</sequence>
<organism evidence="1 2">
    <name type="scientific">Massilia orientalis</name>
    <dbReference type="NCBI Taxonomy" id="3050128"/>
    <lineage>
        <taxon>Bacteria</taxon>
        <taxon>Pseudomonadati</taxon>
        <taxon>Pseudomonadota</taxon>
        <taxon>Betaproteobacteria</taxon>
        <taxon>Burkholderiales</taxon>
        <taxon>Oxalobacteraceae</taxon>
        <taxon>Telluria group</taxon>
        <taxon>Massilia</taxon>
    </lineage>
</organism>
<keyword evidence="2" id="KW-1185">Reference proteome</keyword>
<dbReference type="Proteomes" id="UP001168096">
    <property type="component" value="Unassembled WGS sequence"/>
</dbReference>
<protein>
    <submittedName>
        <fullName evidence="1">Uncharacterized protein</fullName>
    </submittedName>
</protein>
<dbReference type="EMBL" id="JASNRB020000002">
    <property type="protein sequence ID" value="MFJ1466914.1"/>
    <property type="molecule type" value="Genomic_DNA"/>
</dbReference>
<proteinExistence type="predicted"/>
<accession>A0ACC7M5M6</accession>
<evidence type="ECO:0000313" key="1">
    <source>
        <dbReference type="EMBL" id="MFJ1466914.1"/>
    </source>
</evidence>